<dbReference type="HOGENOM" id="CLU_000445_114_18_10"/>
<dbReference type="KEGG" id="cch:Cag_1539"/>
<dbReference type="InterPro" id="IPR052162">
    <property type="entry name" value="Sensor_kinase/Photoreceptor"/>
</dbReference>
<dbReference type="InterPro" id="IPR036890">
    <property type="entry name" value="HATPase_C_sf"/>
</dbReference>
<dbReference type="Pfam" id="PF00512">
    <property type="entry name" value="HisKA"/>
    <property type="match status" value="1"/>
</dbReference>
<dbReference type="InterPro" id="IPR003594">
    <property type="entry name" value="HATPase_dom"/>
</dbReference>
<dbReference type="EC" id="2.7.13.3" evidence="2"/>
<feature type="domain" description="PAS" evidence="7">
    <location>
        <begin position="521"/>
        <end position="593"/>
    </location>
</feature>
<dbReference type="SMART" id="SM00091">
    <property type="entry name" value="PAS"/>
    <property type="match status" value="7"/>
</dbReference>
<dbReference type="Gene3D" id="3.30.450.20">
    <property type="entry name" value="PAS domain"/>
    <property type="match status" value="8"/>
</dbReference>
<dbReference type="Gene3D" id="3.30.565.10">
    <property type="entry name" value="Histidine kinase-like ATPase, C-terminal domain"/>
    <property type="match status" value="1"/>
</dbReference>
<accession>Q3AQD1</accession>
<dbReference type="NCBIfam" id="TIGR00229">
    <property type="entry name" value="sensory_box"/>
    <property type="match status" value="6"/>
</dbReference>
<dbReference type="InterPro" id="IPR000700">
    <property type="entry name" value="PAS-assoc_C"/>
</dbReference>
<dbReference type="Gene3D" id="1.10.287.130">
    <property type="match status" value="1"/>
</dbReference>
<dbReference type="InterPro" id="IPR036097">
    <property type="entry name" value="HisK_dim/P_sf"/>
</dbReference>
<keyword evidence="4 9" id="KW-0808">Transferase</keyword>
<evidence type="ECO:0000256" key="5">
    <source>
        <dbReference type="ARBA" id="ARBA00022777"/>
    </source>
</evidence>
<dbReference type="STRING" id="340177.Cag_1539"/>
<dbReference type="EMBL" id="CP000108">
    <property type="protein sequence ID" value="ABB28794.1"/>
    <property type="molecule type" value="Genomic_DNA"/>
</dbReference>
<dbReference type="Pfam" id="PF13426">
    <property type="entry name" value="PAS_9"/>
    <property type="match status" value="1"/>
</dbReference>
<comment type="catalytic activity">
    <reaction evidence="1">
        <text>ATP + protein L-histidine = ADP + protein N-phospho-L-histidine.</text>
        <dbReference type="EC" id="2.7.13.3"/>
    </reaction>
</comment>
<dbReference type="SUPFAM" id="SSF55785">
    <property type="entry name" value="PYP-like sensor domain (PAS domain)"/>
    <property type="match status" value="8"/>
</dbReference>
<gene>
    <name evidence="9" type="ordered locus">Cag_1539</name>
</gene>
<dbReference type="SUPFAM" id="SSF55874">
    <property type="entry name" value="ATPase domain of HSP90 chaperone/DNA topoisomerase II/histidine kinase"/>
    <property type="match status" value="1"/>
</dbReference>
<dbReference type="Gene3D" id="2.10.70.100">
    <property type="match status" value="3"/>
</dbReference>
<feature type="domain" description="PAS" evidence="7">
    <location>
        <begin position="910"/>
        <end position="977"/>
    </location>
</feature>
<dbReference type="SMART" id="SM00388">
    <property type="entry name" value="HisKA"/>
    <property type="match status" value="1"/>
</dbReference>
<dbReference type="PANTHER" id="PTHR43304">
    <property type="entry name" value="PHYTOCHROME-LIKE PROTEIN CPH1"/>
    <property type="match status" value="1"/>
</dbReference>
<dbReference type="CDD" id="cd00082">
    <property type="entry name" value="HisKA"/>
    <property type="match status" value="1"/>
</dbReference>
<evidence type="ECO:0000259" key="8">
    <source>
        <dbReference type="PROSITE" id="PS50113"/>
    </source>
</evidence>
<keyword evidence="3" id="KW-0597">Phosphoprotein</keyword>
<protein>
    <recommendedName>
        <fullName evidence="2">histidine kinase</fullName>
        <ecNumber evidence="2">2.7.13.3</ecNumber>
    </recommendedName>
</protein>
<evidence type="ECO:0000256" key="3">
    <source>
        <dbReference type="ARBA" id="ARBA00022553"/>
    </source>
</evidence>
<feature type="domain" description="Histidine kinase" evidence="6">
    <location>
        <begin position="1059"/>
        <end position="1272"/>
    </location>
</feature>
<evidence type="ECO:0000259" key="6">
    <source>
        <dbReference type="PROSITE" id="PS50109"/>
    </source>
</evidence>
<dbReference type="InterPro" id="IPR005467">
    <property type="entry name" value="His_kinase_dom"/>
</dbReference>
<dbReference type="PROSITE" id="PS50109">
    <property type="entry name" value="HIS_KIN"/>
    <property type="match status" value="1"/>
</dbReference>
<keyword evidence="5 9" id="KW-0418">Kinase</keyword>
<evidence type="ECO:0000259" key="7">
    <source>
        <dbReference type="PROSITE" id="PS50112"/>
    </source>
</evidence>
<feature type="domain" description="PAS" evidence="7">
    <location>
        <begin position="775"/>
        <end position="816"/>
    </location>
</feature>
<dbReference type="SUPFAM" id="SSF47384">
    <property type="entry name" value="Homodimeric domain of signal transducing histidine kinase"/>
    <property type="match status" value="1"/>
</dbReference>
<dbReference type="Pfam" id="PF02518">
    <property type="entry name" value="HATPase_c"/>
    <property type="match status" value="1"/>
</dbReference>
<feature type="domain" description="PAS" evidence="7">
    <location>
        <begin position="11"/>
        <end position="55"/>
    </location>
</feature>
<dbReference type="OrthoDB" id="9808408at2"/>
<dbReference type="AlphaFoldDB" id="Q3AQD1"/>
<feature type="domain" description="PAC" evidence="8">
    <location>
        <begin position="213"/>
        <end position="264"/>
    </location>
</feature>
<evidence type="ECO:0000313" key="9">
    <source>
        <dbReference type="EMBL" id="ABB28794.1"/>
    </source>
</evidence>
<dbReference type="PROSITE" id="PS50112">
    <property type="entry name" value="PAS"/>
    <property type="match status" value="4"/>
</dbReference>
<feature type="domain" description="PAC" evidence="8">
    <location>
        <begin position="596"/>
        <end position="648"/>
    </location>
</feature>
<evidence type="ECO:0000256" key="2">
    <source>
        <dbReference type="ARBA" id="ARBA00012438"/>
    </source>
</evidence>
<dbReference type="InterPro" id="IPR000014">
    <property type="entry name" value="PAS"/>
</dbReference>
<dbReference type="InterPro" id="IPR035965">
    <property type="entry name" value="PAS-like_dom_sf"/>
</dbReference>
<feature type="domain" description="PAC" evidence="8">
    <location>
        <begin position="856"/>
        <end position="909"/>
    </location>
</feature>
<sequence>MNTIIPDFQQPDAVVIALLDSFSDALFIMDADSIILHANEAFATQCGKKPEECIGFNACSLIESVFVMPHFAYECSATTNEVLDSAKQQSFETTYLHQSWKTTITPLHLKEYDQGATQLLVRIEDISEKKNLEQQSQVTDTLHKTLLETIPGFAIILDASGHLMAWNNYTRTIIFGKTDNEMYDVDPFGFICPTERTSIRKKFFKTLRAGCEKSAEIKIFPQKEKHAIWLLIHAKPVFIDNQMCVVAVGINITERKRVEAELLENKLRYNHAMEAARAGIWEWNVKTDKLTWSEQLWGLYGLQVNSEPLTHQLCVTTVHPDDREMASQMIKSAVQQQIPASIEYRVLHPDGSVHWLNSRGIPLHDDDGTLHHYIGTIIDITERKETEIVLLENKIRLKQALKATRAGVWEWELATNENSWSDEIWALYGIEQDHQQPSFDLWVNTVHPDDRLLAIKAVTEATQQGAEINVEYRVCHHDGSEHWLMSRGKPILDPQGNTIRYIGTALDITERKKMEIALGESQRRFTFALEATNAGVWEWDIKTDVITWTERVWTLYGLEPFSATPSHQLCATHVHHDDYEKIFQNIMVAVQRESNINVEYRVCHPDGTTHWLMCRGMPLRNANGTVSCYMGTVMDITKRRELLEKLRRSEQRYRLLFDNMMNGFAYCNMIYDGKKPIDFVFLNVNQTFKKFCKTKDVVGKKASEVIPNFMTLANELFVVCARVAHSCQSEQFEYFFKPFNEWLFISISSPQKGYFMVIFDIISERKRAEQLILDSKLKLEAALESMSDAIFISDTAGRFIEFNNAFAAFHKFERKEKCFMTLTEYPAILDLFTDNNQLTDLAEWPVSRALQGETMTNAEYTLHRKDTNHTWIGSYNYAPIRNNEGEITGSVVTARDITEQKLIEKTLKESELKFRSIFDYSPVAIGIGNATNGMLIDVNTFWLELFGYTKEEVVNQTVTDIGIYVKPQERNEILDILAAHGRVTNKPVRLRKKSGEYITILYSSVFMKLDHKTILLVIITDVTLQEIQQQNITLLEKAVAERTQQLQDEVEQLQRFISMISHEYRTPLAIIRGNLDLIGLKNKTKKISNEAEINKINRAIDRLVEVMEVSMQESRMIESKQETVMTTFQIAAIVTSQIETFRAMWTERLIIYSETVENSLVLGEPSQLKLAIFNLLDNARKYSPTDSPIKVTCSLDADTVMIRIRNYGTSITKDEEKTLFEKFQRGSNSMNTSGAGLGLWLVKSIINRHNGQVSLTCIDSGVETLVRLPLHTT</sequence>
<dbReference type="InterPro" id="IPR003661">
    <property type="entry name" value="HisK_dim/P_dom"/>
</dbReference>
<reference evidence="9" key="1">
    <citation type="submission" date="2005-08" db="EMBL/GenBank/DDBJ databases">
        <title>Complete sequence of Chlorobium chlorochromatii CaD3.</title>
        <authorList>
            <person name="Copeland A."/>
            <person name="Lucas S."/>
            <person name="Lapidus A."/>
            <person name="Barry K."/>
            <person name="Detter J.C."/>
            <person name="Glavina T."/>
            <person name="Hammon N."/>
            <person name="Israni S."/>
            <person name="Pitluck S."/>
            <person name="Bryant D."/>
            <person name="Schmutz J."/>
            <person name="Larimer F."/>
            <person name="Land M."/>
            <person name="Kyrpides N."/>
            <person name="Ivanova N."/>
            <person name="Richardson P."/>
        </authorList>
    </citation>
    <scope>NUCLEOTIDE SEQUENCE [LARGE SCALE GENOMIC DNA]</scope>
    <source>
        <strain evidence="9">CaD3</strain>
    </source>
</reference>
<dbReference type="InterPro" id="IPR004358">
    <property type="entry name" value="Sig_transdc_His_kin-like_C"/>
</dbReference>
<dbReference type="PANTHER" id="PTHR43304:SF1">
    <property type="entry name" value="PAC DOMAIN-CONTAINING PROTEIN"/>
    <property type="match status" value="1"/>
</dbReference>
<evidence type="ECO:0000256" key="1">
    <source>
        <dbReference type="ARBA" id="ARBA00000085"/>
    </source>
</evidence>
<dbReference type="PROSITE" id="PS50113">
    <property type="entry name" value="PAC"/>
    <property type="match status" value="5"/>
</dbReference>
<dbReference type="GO" id="GO:0000155">
    <property type="term" value="F:phosphorelay sensor kinase activity"/>
    <property type="evidence" value="ECO:0007669"/>
    <property type="project" value="InterPro"/>
</dbReference>
<name>Q3AQD1_CHLCH</name>
<dbReference type="Pfam" id="PF08447">
    <property type="entry name" value="PAS_3"/>
    <property type="match status" value="3"/>
</dbReference>
<dbReference type="SMART" id="SM00086">
    <property type="entry name" value="PAC"/>
    <property type="match status" value="6"/>
</dbReference>
<feature type="domain" description="PAC" evidence="8">
    <location>
        <begin position="340"/>
        <end position="392"/>
    </location>
</feature>
<dbReference type="eggNOG" id="COG4251">
    <property type="taxonomic scope" value="Bacteria"/>
</dbReference>
<dbReference type="InterPro" id="IPR013655">
    <property type="entry name" value="PAS_fold_3"/>
</dbReference>
<proteinExistence type="predicted"/>
<organism evidence="9">
    <name type="scientific">Chlorobium chlorochromatii (strain CaD3)</name>
    <dbReference type="NCBI Taxonomy" id="340177"/>
    <lineage>
        <taxon>Bacteria</taxon>
        <taxon>Pseudomonadati</taxon>
        <taxon>Chlorobiota</taxon>
        <taxon>Chlorobiia</taxon>
        <taxon>Chlorobiales</taxon>
        <taxon>Chlorobiaceae</taxon>
        <taxon>Chlorobium/Pelodictyon group</taxon>
        <taxon>Chlorobium</taxon>
    </lineage>
</organism>
<dbReference type="InterPro" id="IPR001610">
    <property type="entry name" value="PAC"/>
</dbReference>
<evidence type="ECO:0000256" key="4">
    <source>
        <dbReference type="ARBA" id="ARBA00022679"/>
    </source>
</evidence>
<dbReference type="PRINTS" id="PR00344">
    <property type="entry name" value="BCTRLSENSOR"/>
</dbReference>
<dbReference type="eggNOG" id="COG2202">
    <property type="taxonomic scope" value="Bacteria"/>
</dbReference>
<dbReference type="CDD" id="cd00130">
    <property type="entry name" value="PAS"/>
    <property type="match status" value="6"/>
</dbReference>
<dbReference type="SMART" id="SM00387">
    <property type="entry name" value="HATPase_c"/>
    <property type="match status" value="1"/>
</dbReference>
<dbReference type="InterPro" id="IPR013656">
    <property type="entry name" value="PAS_4"/>
</dbReference>
<dbReference type="Pfam" id="PF08448">
    <property type="entry name" value="PAS_4"/>
    <property type="match status" value="2"/>
</dbReference>
<feature type="domain" description="PAC" evidence="8">
    <location>
        <begin position="468"/>
        <end position="520"/>
    </location>
</feature>